<feature type="compositionally biased region" description="Low complexity" evidence="2">
    <location>
        <begin position="566"/>
        <end position="575"/>
    </location>
</feature>
<feature type="region of interest" description="Disordered" evidence="2">
    <location>
        <begin position="553"/>
        <end position="581"/>
    </location>
</feature>
<proteinExistence type="predicted"/>
<dbReference type="AlphaFoldDB" id="K2NLY2"/>
<feature type="region of interest" description="Disordered" evidence="2">
    <location>
        <begin position="312"/>
        <end position="391"/>
    </location>
</feature>
<feature type="region of interest" description="Disordered" evidence="2">
    <location>
        <begin position="519"/>
        <end position="538"/>
    </location>
</feature>
<evidence type="ECO:0000256" key="1">
    <source>
        <dbReference type="SAM" id="Coils"/>
    </source>
</evidence>
<feature type="compositionally biased region" description="Low complexity" evidence="2">
    <location>
        <begin position="232"/>
        <end position="241"/>
    </location>
</feature>
<protein>
    <submittedName>
        <fullName evidence="3">Uncharacterized protein</fullName>
    </submittedName>
</protein>
<feature type="region of interest" description="Disordered" evidence="2">
    <location>
        <begin position="1"/>
        <end position="68"/>
    </location>
</feature>
<dbReference type="Proteomes" id="UP000007350">
    <property type="component" value="Unassembled WGS sequence"/>
</dbReference>
<comment type="caution">
    <text evidence="3">The sequence shown here is derived from an EMBL/GenBank/DDBJ whole genome shotgun (WGS) entry which is preliminary data.</text>
</comment>
<name>K2NLY2_TRYCR</name>
<evidence type="ECO:0000256" key="2">
    <source>
        <dbReference type="SAM" id="MobiDB-lite"/>
    </source>
</evidence>
<feature type="compositionally biased region" description="Basic and acidic residues" evidence="2">
    <location>
        <begin position="344"/>
        <end position="357"/>
    </location>
</feature>
<evidence type="ECO:0000313" key="3">
    <source>
        <dbReference type="EMBL" id="EKF35881.1"/>
    </source>
</evidence>
<feature type="region of interest" description="Disordered" evidence="2">
    <location>
        <begin position="227"/>
        <end position="248"/>
    </location>
</feature>
<keyword evidence="4" id="KW-1185">Reference proteome</keyword>
<feature type="region of interest" description="Disordered" evidence="2">
    <location>
        <begin position="415"/>
        <end position="457"/>
    </location>
</feature>
<accession>K2NLY2</accession>
<feature type="coiled-coil region" evidence="1">
    <location>
        <begin position="248"/>
        <end position="303"/>
    </location>
</feature>
<sequence>MATVDRTPSTKSLTDLPKDADSVASGLLDDDDDDDDTHIRGSPDGQVALRSSGRSVAASPANSGAARDVFRSPSEAVVSLEQHYLTTVQQLEKIKRMYHRLDTHNDDLEDSFVVLRDRLDAFRSFVVVRLSKTAKELRGEVRFLRDTVSFLMEEFAENLRRCGRHIISHVKHASGVTAPPSLPLRPFHLLTANDVHHNHPNSFHVHSNVNTMTAVPEKRKSRDFLSREALVRSPRSSRSPFPATPGSMAELQGALDDALRRREHLEDKFIRQQQSYEKHIQSMKELHAQKERTLRRRIELLERFVKRDVSGDIFTDDSGRRDGDDDEFHEGGSDGKSPHSSKLFRRDSFADKNHGVDPRLGTSSAFNRTSRRSRLSIERSPPGEADVLSEELCSKRDGEKLGGWGASSSVNAMAAGEHPSTASDGNGVSRRGHRSPRNEGRLRQRSSALGETATAAAAMEPWTLGHDVERRVRSQMLSGGRKTPYEGRCCRHVSPTSRKEEKELEAAAARLLDVVSDAYTSQNDQHQRQHGRPRVKSGVCEDDVVSRLYYLRRSPTRRPGTKTYLSPVPRSGSVPRPEKFSDVSTVARGLWAEKLLQQRATRRPN</sequence>
<gene>
    <name evidence="3" type="ORF">MOQ_002309</name>
</gene>
<reference evidence="3 4" key="1">
    <citation type="journal article" date="2012" name="BMC Genomics">
        <title>Comparative genomic analysis of human infective Trypanosoma cruzi lineages with the bat-restricted subspecies T. cruzi marinkellei.</title>
        <authorList>
            <person name="Franzen O."/>
            <person name="Talavera-Lopez C."/>
            <person name="Ochaya S."/>
            <person name="Butler C.E."/>
            <person name="Messenger L.A."/>
            <person name="Lewis M.D."/>
            <person name="Llewellyn M.S."/>
            <person name="Marinkelle C.J."/>
            <person name="Tyler K.M."/>
            <person name="Miles M.A."/>
            <person name="Andersson B."/>
        </authorList>
    </citation>
    <scope>NUCLEOTIDE SEQUENCE [LARGE SCALE GENOMIC DNA]</scope>
    <source>
        <strain evidence="3 4">B7</strain>
    </source>
</reference>
<feature type="compositionally biased region" description="Polar residues" evidence="2">
    <location>
        <begin position="1"/>
        <end position="13"/>
    </location>
</feature>
<evidence type="ECO:0000313" key="4">
    <source>
        <dbReference type="Proteomes" id="UP000007350"/>
    </source>
</evidence>
<dbReference type="EMBL" id="AHKC01008893">
    <property type="protein sequence ID" value="EKF35881.1"/>
    <property type="molecule type" value="Genomic_DNA"/>
</dbReference>
<dbReference type="OrthoDB" id="266362at2759"/>
<organism evidence="3 4">
    <name type="scientific">Trypanosoma cruzi marinkellei</name>
    <dbReference type="NCBI Taxonomy" id="85056"/>
    <lineage>
        <taxon>Eukaryota</taxon>
        <taxon>Discoba</taxon>
        <taxon>Euglenozoa</taxon>
        <taxon>Kinetoplastea</taxon>
        <taxon>Metakinetoplastina</taxon>
        <taxon>Trypanosomatida</taxon>
        <taxon>Trypanosomatidae</taxon>
        <taxon>Trypanosoma</taxon>
        <taxon>Schizotrypanum</taxon>
    </lineage>
</organism>
<feature type="compositionally biased region" description="Basic and acidic residues" evidence="2">
    <location>
        <begin position="317"/>
        <end position="337"/>
    </location>
</feature>
<keyword evidence="1" id="KW-0175">Coiled coil</keyword>